<feature type="compositionally biased region" description="Low complexity" evidence="1">
    <location>
        <begin position="433"/>
        <end position="451"/>
    </location>
</feature>
<feature type="compositionally biased region" description="Polar residues" evidence="1">
    <location>
        <begin position="453"/>
        <end position="472"/>
    </location>
</feature>
<evidence type="ECO:0000313" key="3">
    <source>
        <dbReference type="EMBL" id="KIO26375.1"/>
    </source>
</evidence>
<feature type="compositionally biased region" description="Low complexity" evidence="1">
    <location>
        <begin position="328"/>
        <end position="341"/>
    </location>
</feature>
<feature type="region of interest" description="Disordered" evidence="1">
    <location>
        <begin position="258"/>
        <end position="375"/>
    </location>
</feature>
<evidence type="ECO:0000313" key="4">
    <source>
        <dbReference type="Proteomes" id="UP000054248"/>
    </source>
</evidence>
<keyword evidence="2" id="KW-1133">Transmembrane helix</keyword>
<dbReference type="OrthoDB" id="3222669at2759"/>
<feature type="compositionally biased region" description="Low complexity" evidence="1">
    <location>
        <begin position="364"/>
        <end position="373"/>
    </location>
</feature>
<name>A0A0C3Q8Z5_9AGAM</name>
<feature type="compositionally biased region" description="Low complexity" evidence="1">
    <location>
        <begin position="43"/>
        <end position="56"/>
    </location>
</feature>
<organism evidence="3 4">
    <name type="scientific">Tulasnella calospora MUT 4182</name>
    <dbReference type="NCBI Taxonomy" id="1051891"/>
    <lineage>
        <taxon>Eukaryota</taxon>
        <taxon>Fungi</taxon>
        <taxon>Dikarya</taxon>
        <taxon>Basidiomycota</taxon>
        <taxon>Agaricomycotina</taxon>
        <taxon>Agaricomycetes</taxon>
        <taxon>Cantharellales</taxon>
        <taxon>Tulasnellaceae</taxon>
        <taxon>Tulasnella</taxon>
    </lineage>
</organism>
<sequence length="595" mass="64947">MADDRRRRQPLPPLPPLAHYPVNPSFNPAANQEPLPALPLPVASSSSQSHSSQAAASKRERIAPRQPQPRPAPEESPEREQPDRYYWLGLAHAGVTVVLVGWSIFCVVRYSRAIRGHADDAQRRRYAIAFTVFSSLALAIFSVNLSRALRLPPRLHLVQQGVLFLGSVSLLIPTLFDLAFVSLWRHHSPTGSTMSLVGQCRWDIDVVWGGRSGQCPDGPSRWGGWLAGAIVRFIVTLLFLIACHGLTWLIDSDRHAHSTGSRQRSQSTSSLMNSHKSRRGRQPSKPAPPTTSSSSSSQGHRRTFSSSNTAHASSPSSLTYIPNHLTRPTKSPSSTSKSPPKGYDATPRPSGSSNSHDPPAGRFSPSSDISDYYSDVDDGGDLNRFAANFRTLVERVSRETEDGSRLPSPSPIYNLARPSMSRNNTAPPPTAYAPPSARRSPSPRRSSSRRSSLQENNGAGPSSPTAQTTSRSNDVDAHAQMQHDLLQAHRLMLLEQAMRAESYEHIVVLGGAVRRMSTIASVADGSERSYREPPWTPTSGASSYMTPMELTRSPSSSTARSGRRNPMSRHTTTPPPGSVGLLTDSYQSERGHYTD</sequence>
<accession>A0A0C3Q8Z5</accession>
<protein>
    <submittedName>
        <fullName evidence="3">Uncharacterized protein</fullName>
    </submittedName>
</protein>
<reference evidence="4" key="2">
    <citation type="submission" date="2015-01" db="EMBL/GenBank/DDBJ databases">
        <title>Evolutionary Origins and Diversification of the Mycorrhizal Mutualists.</title>
        <authorList>
            <consortium name="DOE Joint Genome Institute"/>
            <consortium name="Mycorrhizal Genomics Consortium"/>
            <person name="Kohler A."/>
            <person name="Kuo A."/>
            <person name="Nagy L.G."/>
            <person name="Floudas D."/>
            <person name="Copeland A."/>
            <person name="Barry K.W."/>
            <person name="Cichocki N."/>
            <person name="Veneault-Fourrey C."/>
            <person name="LaButti K."/>
            <person name="Lindquist E.A."/>
            <person name="Lipzen A."/>
            <person name="Lundell T."/>
            <person name="Morin E."/>
            <person name="Murat C."/>
            <person name="Riley R."/>
            <person name="Ohm R."/>
            <person name="Sun H."/>
            <person name="Tunlid A."/>
            <person name="Henrissat B."/>
            <person name="Grigoriev I.V."/>
            <person name="Hibbett D.S."/>
            <person name="Martin F."/>
        </authorList>
    </citation>
    <scope>NUCLEOTIDE SEQUENCE [LARGE SCALE GENOMIC DNA]</scope>
    <source>
        <strain evidence="4">MUT 4182</strain>
    </source>
</reference>
<feature type="compositionally biased region" description="Low complexity" evidence="1">
    <location>
        <begin position="258"/>
        <end position="270"/>
    </location>
</feature>
<feature type="region of interest" description="Disordered" evidence="1">
    <location>
        <begin position="396"/>
        <end position="477"/>
    </location>
</feature>
<keyword evidence="4" id="KW-1185">Reference proteome</keyword>
<feature type="region of interest" description="Disordered" evidence="1">
    <location>
        <begin position="1"/>
        <end position="80"/>
    </location>
</feature>
<dbReference type="Proteomes" id="UP000054248">
    <property type="component" value="Unassembled WGS sequence"/>
</dbReference>
<feature type="transmembrane region" description="Helical" evidence="2">
    <location>
        <begin position="163"/>
        <end position="184"/>
    </location>
</feature>
<dbReference type="AlphaFoldDB" id="A0A0C3Q8Z5"/>
<feature type="compositionally biased region" description="Low complexity" evidence="1">
    <location>
        <begin position="290"/>
        <end position="317"/>
    </location>
</feature>
<evidence type="ECO:0000256" key="1">
    <source>
        <dbReference type="SAM" id="MobiDB-lite"/>
    </source>
</evidence>
<feature type="transmembrane region" description="Helical" evidence="2">
    <location>
        <begin position="229"/>
        <end position="250"/>
    </location>
</feature>
<dbReference type="EMBL" id="KN823025">
    <property type="protein sequence ID" value="KIO26375.1"/>
    <property type="molecule type" value="Genomic_DNA"/>
</dbReference>
<feature type="transmembrane region" description="Helical" evidence="2">
    <location>
        <begin position="85"/>
        <end position="105"/>
    </location>
</feature>
<feature type="region of interest" description="Disordered" evidence="1">
    <location>
        <begin position="524"/>
        <end position="595"/>
    </location>
</feature>
<feature type="transmembrane region" description="Helical" evidence="2">
    <location>
        <begin position="126"/>
        <end position="143"/>
    </location>
</feature>
<keyword evidence="2" id="KW-0812">Transmembrane</keyword>
<gene>
    <name evidence="3" type="ORF">M407DRAFT_7864</name>
</gene>
<keyword evidence="2" id="KW-0472">Membrane</keyword>
<reference evidence="3 4" key="1">
    <citation type="submission" date="2014-04" db="EMBL/GenBank/DDBJ databases">
        <authorList>
            <consortium name="DOE Joint Genome Institute"/>
            <person name="Kuo A."/>
            <person name="Girlanda M."/>
            <person name="Perotto S."/>
            <person name="Kohler A."/>
            <person name="Nagy L.G."/>
            <person name="Floudas D."/>
            <person name="Copeland A."/>
            <person name="Barry K.W."/>
            <person name="Cichocki N."/>
            <person name="Veneault-Fourrey C."/>
            <person name="LaButti K."/>
            <person name="Lindquist E.A."/>
            <person name="Lipzen A."/>
            <person name="Lundell T."/>
            <person name="Morin E."/>
            <person name="Murat C."/>
            <person name="Sun H."/>
            <person name="Tunlid A."/>
            <person name="Henrissat B."/>
            <person name="Grigoriev I.V."/>
            <person name="Hibbett D.S."/>
            <person name="Martin F."/>
            <person name="Nordberg H.P."/>
            <person name="Cantor M.N."/>
            <person name="Hua S.X."/>
        </authorList>
    </citation>
    <scope>NUCLEOTIDE SEQUENCE [LARGE SCALE GENOMIC DNA]</scope>
    <source>
        <strain evidence="3 4">MUT 4182</strain>
    </source>
</reference>
<proteinExistence type="predicted"/>
<evidence type="ECO:0000256" key="2">
    <source>
        <dbReference type="SAM" id="Phobius"/>
    </source>
</evidence>
<dbReference type="HOGENOM" id="CLU_458700_0_0_1"/>
<dbReference type="STRING" id="1051891.A0A0C3Q8Z5"/>